<dbReference type="PANTHER" id="PTHR32063">
    <property type="match status" value="1"/>
</dbReference>
<dbReference type="GO" id="GO:0005886">
    <property type="term" value="C:plasma membrane"/>
    <property type="evidence" value="ECO:0007669"/>
    <property type="project" value="TreeGrafter"/>
</dbReference>
<evidence type="ECO:0000313" key="2">
    <source>
        <dbReference type="Proteomes" id="UP000740926"/>
    </source>
</evidence>
<dbReference type="InterPro" id="IPR027463">
    <property type="entry name" value="AcrB_DN_DC_subdom"/>
</dbReference>
<dbReference type="Proteomes" id="UP000740926">
    <property type="component" value="Unassembled WGS sequence"/>
</dbReference>
<dbReference type="Gene3D" id="3.30.70.1320">
    <property type="entry name" value="Multidrug efflux transporter AcrB pore domain like"/>
    <property type="match status" value="1"/>
</dbReference>
<dbReference type="AlphaFoldDB" id="A0A9P6YGI0"/>
<dbReference type="Gene3D" id="1.20.1640.10">
    <property type="entry name" value="Multidrug efflux transporter AcrB transmembrane domain"/>
    <property type="match status" value="1"/>
</dbReference>
<dbReference type="Gene3D" id="3.30.2090.10">
    <property type="entry name" value="Multidrug efflux transporter AcrB TolC docking domain, DN and DC subdomains"/>
    <property type="match status" value="1"/>
</dbReference>
<dbReference type="EMBL" id="JAANIU010005452">
    <property type="protein sequence ID" value="KAG1547478.1"/>
    <property type="molecule type" value="Genomic_DNA"/>
</dbReference>
<sequence length="245" mass="27120">MSLSSFSLARPRLTLLAIVAVVLTGLILALDFPSTEEPPITIRTATVLSFMPGAGVARVEQLVARPIEESIRGMPEVKRIRTTVRPGFAFTYVDLYPTVESEKIPIVWQRLRSRMGDIQSQLPEGTIVPVVDDEFGRVAVMTMGLTGDGNNAGELRAEARRLRDELFRLPGVERVSLHGVRDEQVQIILDVPSLAARGLNPNVIADAVSKRNVIAPAGYVEIGVRRFRCRRVARCLWAPLREWNG</sequence>
<proteinExistence type="predicted"/>
<keyword evidence="2" id="KW-1185">Reference proteome</keyword>
<reference evidence="1 2" key="1">
    <citation type="journal article" date="2020" name="Microb. Genom.">
        <title>Genetic diversity of clinical and environmental Mucorales isolates obtained from an investigation of mucormycosis cases among solid organ transplant recipients.</title>
        <authorList>
            <person name="Nguyen M.H."/>
            <person name="Kaul D."/>
            <person name="Muto C."/>
            <person name="Cheng S.J."/>
            <person name="Richter R.A."/>
            <person name="Bruno V.M."/>
            <person name="Liu G."/>
            <person name="Beyhan S."/>
            <person name="Sundermann A.J."/>
            <person name="Mounaud S."/>
            <person name="Pasculle A.W."/>
            <person name="Nierman W.C."/>
            <person name="Driscoll E."/>
            <person name="Cumbie R."/>
            <person name="Clancy C.J."/>
            <person name="Dupont C.L."/>
        </authorList>
    </citation>
    <scope>NUCLEOTIDE SEQUENCE [LARGE SCALE GENOMIC DNA]</scope>
    <source>
        <strain evidence="1 2">GL24</strain>
    </source>
</reference>
<comment type="caution">
    <text evidence="1">The sequence shown here is derived from an EMBL/GenBank/DDBJ whole genome shotgun (WGS) entry which is preliminary data.</text>
</comment>
<accession>A0A9P6YGI0</accession>
<organism evidence="1 2">
    <name type="scientific">Rhizopus delemar</name>
    <dbReference type="NCBI Taxonomy" id="936053"/>
    <lineage>
        <taxon>Eukaryota</taxon>
        <taxon>Fungi</taxon>
        <taxon>Fungi incertae sedis</taxon>
        <taxon>Mucoromycota</taxon>
        <taxon>Mucoromycotina</taxon>
        <taxon>Mucoromycetes</taxon>
        <taxon>Mucorales</taxon>
        <taxon>Mucorineae</taxon>
        <taxon>Rhizopodaceae</taxon>
        <taxon>Rhizopus</taxon>
    </lineage>
</organism>
<evidence type="ECO:0008006" key="3">
    <source>
        <dbReference type="Google" id="ProtNLM"/>
    </source>
</evidence>
<dbReference type="InterPro" id="IPR001036">
    <property type="entry name" value="Acrflvin-R"/>
</dbReference>
<dbReference type="PANTHER" id="PTHR32063:SF18">
    <property type="entry name" value="CATION EFFLUX SYSTEM PROTEIN"/>
    <property type="match status" value="1"/>
</dbReference>
<dbReference type="Pfam" id="PF00873">
    <property type="entry name" value="ACR_tran"/>
    <property type="match status" value="1"/>
</dbReference>
<dbReference type="SUPFAM" id="SSF82693">
    <property type="entry name" value="Multidrug efflux transporter AcrB pore domain, PN1, PN2, PC1 and PC2 subdomains"/>
    <property type="match status" value="2"/>
</dbReference>
<protein>
    <recommendedName>
        <fullName evidence="3">Acriflavin resistance protein</fullName>
    </recommendedName>
</protein>
<evidence type="ECO:0000313" key="1">
    <source>
        <dbReference type="EMBL" id="KAG1547478.1"/>
    </source>
</evidence>
<dbReference type="Gene3D" id="3.30.70.1430">
    <property type="entry name" value="Multidrug efflux transporter AcrB pore domain"/>
    <property type="match status" value="1"/>
</dbReference>
<name>A0A9P6YGI0_9FUNG</name>
<gene>
    <name evidence="1" type="ORF">G6F50_013539</name>
</gene>
<dbReference type="GO" id="GO:0042910">
    <property type="term" value="F:xenobiotic transmembrane transporter activity"/>
    <property type="evidence" value="ECO:0007669"/>
    <property type="project" value="TreeGrafter"/>
</dbReference>